<dbReference type="GO" id="GO:0030992">
    <property type="term" value="C:intraciliary transport particle B"/>
    <property type="evidence" value="ECO:0007669"/>
    <property type="project" value="InterPro"/>
</dbReference>
<proteinExistence type="predicted"/>
<dbReference type="AlphaFoldDB" id="A0AAD5WMS8"/>
<gene>
    <name evidence="2" type="ORF">KIN20_038214</name>
</gene>
<keyword evidence="1" id="KW-0175">Coiled coil</keyword>
<protein>
    <submittedName>
        <fullName evidence="2">Uncharacterized protein</fullName>
    </submittedName>
</protein>
<evidence type="ECO:0000313" key="3">
    <source>
        <dbReference type="Proteomes" id="UP001196413"/>
    </source>
</evidence>
<evidence type="ECO:0000256" key="1">
    <source>
        <dbReference type="SAM" id="Coils"/>
    </source>
</evidence>
<evidence type="ECO:0000313" key="2">
    <source>
        <dbReference type="EMBL" id="KAJ1374993.1"/>
    </source>
</evidence>
<dbReference type="GO" id="GO:0048487">
    <property type="term" value="F:beta-tubulin binding"/>
    <property type="evidence" value="ECO:0007669"/>
    <property type="project" value="InterPro"/>
</dbReference>
<organism evidence="2 3">
    <name type="scientific">Parelaphostrongylus tenuis</name>
    <name type="common">Meningeal worm</name>
    <dbReference type="NCBI Taxonomy" id="148309"/>
    <lineage>
        <taxon>Eukaryota</taxon>
        <taxon>Metazoa</taxon>
        <taxon>Ecdysozoa</taxon>
        <taxon>Nematoda</taxon>
        <taxon>Chromadorea</taxon>
        <taxon>Rhabditida</taxon>
        <taxon>Rhabditina</taxon>
        <taxon>Rhabditomorpha</taxon>
        <taxon>Strongyloidea</taxon>
        <taxon>Metastrongylidae</taxon>
        <taxon>Parelaphostrongylus</taxon>
    </lineage>
</organism>
<dbReference type="GO" id="GO:0005929">
    <property type="term" value="C:cilium"/>
    <property type="evidence" value="ECO:0007669"/>
    <property type="project" value="TreeGrafter"/>
</dbReference>
<accession>A0AAD5WMS8</accession>
<dbReference type="EMBL" id="JAHQIW010007501">
    <property type="protein sequence ID" value="KAJ1374993.1"/>
    <property type="molecule type" value="Genomic_DNA"/>
</dbReference>
<dbReference type="PANTHER" id="PTHR31432">
    <property type="entry name" value="INTRAFLAGELLAR TRANSPORT PROTEIN 74 HOMOLOG"/>
    <property type="match status" value="1"/>
</dbReference>
<dbReference type="GO" id="GO:0035735">
    <property type="term" value="P:intraciliary transport involved in cilium assembly"/>
    <property type="evidence" value="ECO:0007669"/>
    <property type="project" value="TreeGrafter"/>
</dbReference>
<comment type="caution">
    <text evidence="2">The sequence shown here is derived from an EMBL/GenBank/DDBJ whole genome shotgun (WGS) entry which is preliminary data.</text>
</comment>
<dbReference type="InterPro" id="IPR029602">
    <property type="entry name" value="IFT74"/>
</dbReference>
<dbReference type="Proteomes" id="UP001196413">
    <property type="component" value="Unassembled WGS sequence"/>
</dbReference>
<keyword evidence="3" id="KW-1185">Reference proteome</keyword>
<reference evidence="2" key="1">
    <citation type="submission" date="2021-06" db="EMBL/GenBank/DDBJ databases">
        <title>Parelaphostrongylus tenuis whole genome reference sequence.</title>
        <authorList>
            <person name="Garwood T.J."/>
            <person name="Larsen P.A."/>
            <person name="Fountain-Jones N.M."/>
            <person name="Garbe J.R."/>
            <person name="Macchietto M.G."/>
            <person name="Kania S.A."/>
            <person name="Gerhold R.W."/>
            <person name="Richards J.E."/>
            <person name="Wolf T.M."/>
        </authorList>
    </citation>
    <scope>NUCLEOTIDE SEQUENCE</scope>
    <source>
        <strain evidence="2">MNPRO001-30</strain>
        <tissue evidence="2">Meninges</tissue>
    </source>
</reference>
<dbReference type="PANTHER" id="PTHR31432:SF0">
    <property type="entry name" value="INTRAFLAGELLAR TRANSPORT PROTEIN 74 HOMOLOG"/>
    <property type="match status" value="1"/>
</dbReference>
<feature type="coiled-coil region" evidence="1">
    <location>
        <begin position="8"/>
        <end position="117"/>
    </location>
</feature>
<name>A0AAD5WMS8_PARTN</name>
<sequence>MILLQEHESRLQSEIATLDRRLNELSQQHASYSDLDKISVEAEKNIEKLEQRRDELESVLPEQERLCERLREKLRQLTDQLENNPKYATQKNLLRKLELLRENNARLRAEQEARESEINYEPIRAEVRRLRAQYNEYLVNAVIRK</sequence>